<protein>
    <submittedName>
        <fullName evidence="2">Uncharacterized protein</fullName>
    </submittedName>
</protein>
<organism evidence="2 3">
    <name type="scientific">Streptomyces clavuligerus</name>
    <dbReference type="NCBI Taxonomy" id="1901"/>
    <lineage>
        <taxon>Bacteria</taxon>
        <taxon>Bacillati</taxon>
        <taxon>Actinomycetota</taxon>
        <taxon>Actinomycetes</taxon>
        <taxon>Kitasatosporales</taxon>
        <taxon>Streptomycetaceae</taxon>
        <taxon>Streptomyces</taxon>
    </lineage>
</organism>
<dbReference type="EMBL" id="CM000913">
    <property type="protein sequence ID" value="EFG08023.1"/>
    <property type="molecule type" value="Genomic_DNA"/>
</dbReference>
<feature type="compositionally biased region" description="Basic residues" evidence="1">
    <location>
        <begin position="44"/>
        <end position="55"/>
    </location>
</feature>
<evidence type="ECO:0000256" key="1">
    <source>
        <dbReference type="SAM" id="MobiDB-lite"/>
    </source>
</evidence>
<evidence type="ECO:0000313" key="3">
    <source>
        <dbReference type="Proteomes" id="UP000002357"/>
    </source>
</evidence>
<gene>
    <name evidence="2" type="ORF">SCLAV_2952</name>
</gene>
<dbReference type="Proteomes" id="UP000002357">
    <property type="component" value="Chromosome"/>
</dbReference>
<proteinExistence type="predicted"/>
<feature type="region of interest" description="Disordered" evidence="1">
    <location>
        <begin position="1"/>
        <end position="77"/>
    </location>
</feature>
<name>E2PWM4_STRCL</name>
<accession>E2PWM4</accession>
<keyword evidence="3" id="KW-1185">Reference proteome</keyword>
<sequence>MGGSRLTPSLCVPFARRRPPYTVGSGRTGSVPEGARGPPGGASGRRRRGAGRRYGRWCGGSWAGRPGAAGRPSNKRM</sequence>
<reference evidence="2 3" key="1">
    <citation type="journal article" date="2010" name="Genome Biol. Evol.">
        <title>The sequence of a 1.8-mb bacterial linear plasmid reveals a rich evolutionary reservoir of secondary metabolic pathways.</title>
        <authorList>
            <person name="Medema M.H."/>
            <person name="Trefzer A."/>
            <person name="Kovalchuk A."/>
            <person name="van den Berg M."/>
            <person name="Mueller U."/>
            <person name="Heijne W."/>
            <person name="Wu L."/>
            <person name="Alam M.T."/>
            <person name="Ronning C.M."/>
            <person name="Nierman W.C."/>
            <person name="Bovenberg R.A.L."/>
            <person name="Breitling R."/>
            <person name="Takano E."/>
        </authorList>
    </citation>
    <scope>NUCLEOTIDE SEQUENCE [LARGE SCALE GENOMIC DNA]</scope>
    <source>
        <strain evidence="3">ATCC 27064 / DSM 738 / JCM 4710 / NBRC 13307 / NCIMB 12785 / NRRL 3585 / VKM Ac-602</strain>
    </source>
</reference>
<dbReference type="AlphaFoldDB" id="E2PWM4"/>
<evidence type="ECO:0000313" key="2">
    <source>
        <dbReference type="EMBL" id="EFG08023.1"/>
    </source>
</evidence>